<sequence length="477" mass="50640">MQWRHLGSLQPAPPGFTRFSCLSLPSRWDYGHAPPRSANFVFLVEMGFLHVGHAGLELPTLHDPRTSASKVLGLRHEPQQTLISLIILLRTQQCPEGAGKGKHYFAGTGSSATGGHRSSWKFWVFLGTACHLGGRGKRTPATATPLPVSPSPGPEGPQPPGPLPRHLLHLLSQGVSPSGRMLLAVQSAERPRLSGAGGQHLAYPPLPPRPSHCALQRDPSAPSLTPAPLRLLVTTFWGSCLWRELSRARRVPQGMNPAVAVPANVEAFQDPRRRQSASDRPRCPARPRQAQILAPGPTRSRCCSRSRRRRRLAALCSSSSLCRAASCCAALTPAGALGLPWGSGHAAFESSGQLPRPRRSPEAERSPPSAPPGRGLLQGPAARADRAPGLGALREPRQAPASGIPRGAGSLSSWLRDLGAAARPQALGWEAQPTPPPRLPPALPPQVPTFASRLCSCPSSAWWSLSGGLGSPCLQAL</sequence>
<evidence type="ECO:0000313" key="2">
    <source>
        <dbReference type="Ensembl" id="ENSCJAP00000088488.1"/>
    </source>
</evidence>
<dbReference type="PANTHER" id="PTHR46254">
    <property type="entry name" value="PROTEIN GVQW1-RELATED"/>
    <property type="match status" value="1"/>
</dbReference>
<name>A0A8I3W7R3_CALJA</name>
<dbReference type="Ensembl" id="ENSCJAT00000124757.1">
    <property type="protein sequence ID" value="ENSCJAP00000088488.1"/>
    <property type="gene ID" value="ENSCJAG00000078135.1"/>
</dbReference>
<feature type="region of interest" description="Disordered" evidence="1">
    <location>
        <begin position="266"/>
        <end position="287"/>
    </location>
</feature>
<evidence type="ECO:0000256" key="1">
    <source>
        <dbReference type="SAM" id="MobiDB-lite"/>
    </source>
</evidence>
<organism evidence="2 3">
    <name type="scientific">Callithrix jacchus</name>
    <name type="common">White-tufted-ear marmoset</name>
    <name type="synonym">Simia Jacchus</name>
    <dbReference type="NCBI Taxonomy" id="9483"/>
    <lineage>
        <taxon>Eukaryota</taxon>
        <taxon>Metazoa</taxon>
        <taxon>Chordata</taxon>
        <taxon>Craniata</taxon>
        <taxon>Vertebrata</taxon>
        <taxon>Euteleostomi</taxon>
        <taxon>Mammalia</taxon>
        <taxon>Eutheria</taxon>
        <taxon>Euarchontoglires</taxon>
        <taxon>Primates</taxon>
        <taxon>Haplorrhini</taxon>
        <taxon>Platyrrhini</taxon>
        <taxon>Cebidae</taxon>
        <taxon>Callitrichinae</taxon>
        <taxon>Callithrix</taxon>
        <taxon>Callithrix</taxon>
    </lineage>
</organism>
<proteinExistence type="predicted"/>
<dbReference type="AlphaFoldDB" id="A0A8I3W7R3"/>
<dbReference type="Proteomes" id="UP000008225">
    <property type="component" value="Chromosome 8"/>
</dbReference>
<reference evidence="2" key="3">
    <citation type="submission" date="2025-09" db="UniProtKB">
        <authorList>
            <consortium name="Ensembl"/>
        </authorList>
    </citation>
    <scope>IDENTIFICATION</scope>
</reference>
<dbReference type="GeneTree" id="ENSGT00940000164709"/>
<dbReference type="PANTHER" id="PTHR46254:SF3">
    <property type="entry name" value="SECRETED PROTEIN"/>
    <property type="match status" value="1"/>
</dbReference>
<feature type="compositionally biased region" description="Basic and acidic residues" evidence="1">
    <location>
        <begin position="269"/>
        <end position="282"/>
    </location>
</feature>
<feature type="region of interest" description="Disordered" evidence="1">
    <location>
        <begin position="136"/>
        <end position="162"/>
    </location>
</feature>
<evidence type="ECO:0000313" key="3">
    <source>
        <dbReference type="Proteomes" id="UP000008225"/>
    </source>
</evidence>
<dbReference type="PRINTS" id="PR02045">
    <property type="entry name" value="F138DOMAIN"/>
</dbReference>
<reference evidence="2" key="2">
    <citation type="submission" date="2025-08" db="UniProtKB">
        <authorList>
            <consortium name="Ensembl"/>
        </authorList>
    </citation>
    <scope>IDENTIFICATION</scope>
</reference>
<keyword evidence="3" id="KW-1185">Reference proteome</keyword>
<feature type="compositionally biased region" description="Pro residues" evidence="1">
    <location>
        <begin position="147"/>
        <end position="162"/>
    </location>
</feature>
<protein>
    <submittedName>
        <fullName evidence="2">Uncharacterized protein</fullName>
    </submittedName>
</protein>
<reference evidence="2 3" key="1">
    <citation type="submission" date="2009-03" db="EMBL/GenBank/DDBJ databases">
        <authorList>
            <person name="Warren W."/>
            <person name="Ye L."/>
            <person name="Minx P."/>
            <person name="Worley K."/>
            <person name="Gibbs R."/>
            <person name="Wilson R.K."/>
        </authorList>
    </citation>
    <scope>NUCLEOTIDE SEQUENCE [LARGE SCALE GENOMIC DNA]</scope>
</reference>
<feature type="region of interest" description="Disordered" evidence="1">
    <location>
        <begin position="348"/>
        <end position="382"/>
    </location>
</feature>
<accession>A0A8I3W7R3</accession>